<accession>A0A0C2BIA8</accession>
<protein>
    <submittedName>
        <fullName evidence="1">Uncharacterized protein</fullName>
    </submittedName>
</protein>
<organism evidence="1 2">
    <name type="scientific">Ancylostoma duodenale</name>
    <dbReference type="NCBI Taxonomy" id="51022"/>
    <lineage>
        <taxon>Eukaryota</taxon>
        <taxon>Metazoa</taxon>
        <taxon>Ecdysozoa</taxon>
        <taxon>Nematoda</taxon>
        <taxon>Chromadorea</taxon>
        <taxon>Rhabditida</taxon>
        <taxon>Rhabditina</taxon>
        <taxon>Rhabditomorpha</taxon>
        <taxon>Strongyloidea</taxon>
        <taxon>Ancylostomatidae</taxon>
        <taxon>Ancylostomatinae</taxon>
        <taxon>Ancylostoma</taxon>
    </lineage>
</organism>
<dbReference type="Proteomes" id="UP000054047">
    <property type="component" value="Unassembled WGS sequence"/>
</dbReference>
<evidence type="ECO:0000313" key="1">
    <source>
        <dbReference type="EMBL" id="KIH43508.1"/>
    </source>
</evidence>
<dbReference type="AlphaFoldDB" id="A0A0C2BIA8"/>
<name>A0A0C2BIA8_9BILA</name>
<proteinExistence type="predicted"/>
<gene>
    <name evidence="1" type="ORF">ANCDUO_26485</name>
</gene>
<keyword evidence="2" id="KW-1185">Reference proteome</keyword>
<sequence>MQCKTGWMCYPEARNKESLWLVCSTTGRSSQSLMSAPQPSALTSRAPCTRSAVRWASRYSLYRTVSHYGCITSTSSTWTVGVPTNSRRSTTTRRCLVLEREYPYR</sequence>
<reference evidence="1 2" key="1">
    <citation type="submission" date="2013-12" db="EMBL/GenBank/DDBJ databases">
        <title>Draft genome of the parsitic nematode Ancylostoma duodenale.</title>
        <authorList>
            <person name="Mitreva M."/>
        </authorList>
    </citation>
    <scope>NUCLEOTIDE SEQUENCE [LARGE SCALE GENOMIC DNA]</scope>
    <source>
        <strain evidence="1 2">Zhejiang</strain>
    </source>
</reference>
<dbReference type="EMBL" id="KN785247">
    <property type="protein sequence ID" value="KIH43508.1"/>
    <property type="molecule type" value="Genomic_DNA"/>
</dbReference>
<evidence type="ECO:0000313" key="2">
    <source>
        <dbReference type="Proteomes" id="UP000054047"/>
    </source>
</evidence>